<evidence type="ECO:0000256" key="2">
    <source>
        <dbReference type="SAM" id="MobiDB-lite"/>
    </source>
</evidence>
<dbReference type="OrthoDB" id="2416617at2759"/>
<comment type="caution">
    <text evidence="4">The sequence shown here is derived from an EMBL/GenBank/DDBJ whole genome shotgun (WGS) entry which is preliminary data.</text>
</comment>
<feature type="compositionally biased region" description="Acidic residues" evidence="2">
    <location>
        <begin position="311"/>
        <end position="321"/>
    </location>
</feature>
<dbReference type="Proteomes" id="UP000268093">
    <property type="component" value="Unassembled WGS sequence"/>
</dbReference>
<dbReference type="EMBL" id="RBNI01023434">
    <property type="protein sequence ID" value="RUO96092.1"/>
    <property type="molecule type" value="Genomic_DNA"/>
</dbReference>
<evidence type="ECO:0000259" key="3">
    <source>
        <dbReference type="Pfam" id="PF17035"/>
    </source>
</evidence>
<proteinExistence type="predicted"/>
<reference evidence="4 5" key="1">
    <citation type="journal article" date="2018" name="New Phytol.">
        <title>Phylogenomics of Endogonaceae and evolution of mycorrhizas within Mucoromycota.</title>
        <authorList>
            <person name="Chang Y."/>
            <person name="Desiro A."/>
            <person name="Na H."/>
            <person name="Sandor L."/>
            <person name="Lipzen A."/>
            <person name="Clum A."/>
            <person name="Barry K."/>
            <person name="Grigoriev I.V."/>
            <person name="Martin F.M."/>
            <person name="Stajich J.E."/>
            <person name="Smith M.E."/>
            <person name="Bonito G."/>
            <person name="Spatafora J.W."/>
        </authorList>
    </citation>
    <scope>NUCLEOTIDE SEQUENCE [LARGE SCALE GENOMIC DNA]</scope>
    <source>
        <strain evidence="4 5">GMNB39</strain>
    </source>
</reference>
<feature type="region of interest" description="Disordered" evidence="2">
    <location>
        <begin position="652"/>
        <end position="681"/>
    </location>
</feature>
<feature type="compositionally biased region" description="Basic and acidic residues" evidence="2">
    <location>
        <begin position="657"/>
        <end position="669"/>
    </location>
</feature>
<evidence type="ECO:0000256" key="1">
    <source>
        <dbReference type="SAM" id="Coils"/>
    </source>
</evidence>
<feature type="domain" description="NET" evidence="3">
    <location>
        <begin position="392"/>
        <end position="440"/>
    </location>
</feature>
<dbReference type="Gene3D" id="1.20.1270.220">
    <property type="match status" value="1"/>
</dbReference>
<feature type="region of interest" description="Disordered" evidence="2">
    <location>
        <begin position="552"/>
        <end position="583"/>
    </location>
</feature>
<feature type="coiled-coil region" evidence="1">
    <location>
        <begin position="609"/>
        <end position="636"/>
    </location>
</feature>
<feature type="compositionally biased region" description="Acidic residues" evidence="2">
    <location>
        <begin position="670"/>
        <end position="681"/>
    </location>
</feature>
<protein>
    <recommendedName>
        <fullName evidence="3">NET domain-containing protein</fullName>
    </recommendedName>
</protein>
<organism evidence="4 5">
    <name type="scientific">Jimgerdemannia flammicorona</name>
    <dbReference type="NCBI Taxonomy" id="994334"/>
    <lineage>
        <taxon>Eukaryota</taxon>
        <taxon>Fungi</taxon>
        <taxon>Fungi incertae sedis</taxon>
        <taxon>Mucoromycota</taxon>
        <taxon>Mucoromycotina</taxon>
        <taxon>Endogonomycetes</taxon>
        <taxon>Endogonales</taxon>
        <taxon>Endogonaceae</taxon>
        <taxon>Jimgerdemannia</taxon>
    </lineage>
</organism>
<dbReference type="Pfam" id="PF17035">
    <property type="entry name" value="BET"/>
    <property type="match status" value="1"/>
</dbReference>
<feature type="compositionally biased region" description="Low complexity" evidence="2">
    <location>
        <begin position="290"/>
        <end position="310"/>
    </location>
</feature>
<feature type="compositionally biased region" description="Low complexity" evidence="2">
    <location>
        <begin position="249"/>
        <end position="259"/>
    </location>
</feature>
<dbReference type="InterPro" id="IPR027353">
    <property type="entry name" value="NET_dom"/>
</dbReference>
<feature type="compositionally biased region" description="Low complexity" evidence="2">
    <location>
        <begin position="471"/>
        <end position="481"/>
    </location>
</feature>
<keyword evidence="5" id="KW-1185">Reference proteome</keyword>
<feature type="region of interest" description="Disordered" evidence="2">
    <location>
        <begin position="202"/>
        <end position="375"/>
    </location>
</feature>
<evidence type="ECO:0000313" key="4">
    <source>
        <dbReference type="EMBL" id="RUO96092.1"/>
    </source>
</evidence>
<dbReference type="InterPro" id="IPR038336">
    <property type="entry name" value="NET_sf"/>
</dbReference>
<feature type="compositionally biased region" description="Basic residues" evidence="2">
    <location>
        <begin position="560"/>
        <end position="571"/>
    </location>
</feature>
<sequence>MGGVTIAIQAVDDESPFSAERKLQAQQQTFQQQRLIDQDDFLADDCLLAEDDVWAHWQSAEDLTEEVEDLIMSESLEWDQATWNTTSANGMDLGFDPALYASALPFGDLFGANELSPDFDGSLDSGLYDEMTCEFTDSIVPSALAITPPTSVADVPSPIDIEIEEEEECEEIIELSAAVVLPMPTPAPTPVITPMLTPITTPAPFPPSTTTLEKELAPSTPKEPAPPVVEKDAPVPAQTITSTPRIAQPVPTTKTKPVPASTVRKEPKRPTVRKAAPPPAKRQRRRRDSVSSSAGSDSSSSSSSSSSSLSDSDDSSDDEDATPSIPMTVTNIGHRTADYSSESDSEDDVDPGRYAKSVSSTAPGPRASHHTPAYINLRRRKLEETIIERITNRFPAEHLPGIIGIIDPENVARRSGQDELEVDLSSLDEEKLQRIQEYIDVCLSGKQEEGKRKGPRTRPSLQAPAPPPTPKQSLFSSSRLASPPPTPKPSGPISLATLSKVSYPLPPVSSSVNNVLAPPLAPVAPKKKGLRTRPTIVPANNIKDLYVPVMTAAPPASLPSRKKPTSRRKTQSRASSRSVSPVSPVPALASLAVVAPVADSTIASSRPKRKAALHKRRLLEEMLETDEEEEMRMEEERYVEVVEEAKRGPRNQQKAFFKKEQKIHCQHEEREDEDEEIDILG</sequence>
<dbReference type="AlphaFoldDB" id="A0A433A019"/>
<accession>A0A433A019</accession>
<keyword evidence="1" id="KW-0175">Coiled coil</keyword>
<evidence type="ECO:0000313" key="5">
    <source>
        <dbReference type="Proteomes" id="UP000268093"/>
    </source>
</evidence>
<name>A0A433A019_9FUNG</name>
<feature type="compositionally biased region" description="Low complexity" evidence="2">
    <location>
        <begin position="572"/>
        <end position="583"/>
    </location>
</feature>
<feature type="region of interest" description="Disordered" evidence="2">
    <location>
        <begin position="446"/>
        <end position="493"/>
    </location>
</feature>
<gene>
    <name evidence="4" type="ORF">BC936DRAFT_142648</name>
</gene>